<dbReference type="OrthoDB" id="9801753at2"/>
<dbReference type="PANTHER" id="PTHR33383">
    <property type="entry name" value="MEMBRANE PROTEIN INSERTION EFFICIENCY FACTOR-RELATED"/>
    <property type="match status" value="1"/>
</dbReference>
<evidence type="ECO:0000313" key="4">
    <source>
        <dbReference type="EMBL" id="PGF35434.1"/>
    </source>
</evidence>
<comment type="similarity">
    <text evidence="1">Belongs to the UPF0161 family.</text>
</comment>
<evidence type="ECO:0000313" key="3">
    <source>
        <dbReference type="EMBL" id="AXM07081.1"/>
    </source>
</evidence>
<reference evidence="4 5" key="1">
    <citation type="submission" date="2017-02" db="EMBL/GenBank/DDBJ databases">
        <title>Prevalence of linear plasmids in Cutibacterium acnes isolates obtained from cancerous prostatic tissue.</title>
        <authorList>
            <person name="Davidsson S."/>
            <person name="Bruggemann H."/>
        </authorList>
    </citation>
    <scope>NUCLEOTIDE SEQUENCE [LARGE SCALE GENOMIC DNA]</scope>
    <source>
        <strain evidence="4 5">11-78</strain>
    </source>
</reference>
<evidence type="ECO:0000313" key="6">
    <source>
        <dbReference type="Proteomes" id="UP000256621"/>
    </source>
</evidence>
<dbReference type="NCBIfam" id="TIGR00278">
    <property type="entry name" value="membrane protein insertion efficiency factor YidD"/>
    <property type="match status" value="1"/>
</dbReference>
<dbReference type="Pfam" id="PF01809">
    <property type="entry name" value="YidD"/>
    <property type="match status" value="1"/>
</dbReference>
<dbReference type="AlphaFoldDB" id="A0A2B7JSF3"/>
<dbReference type="SMART" id="SM01234">
    <property type="entry name" value="Haemolytic"/>
    <property type="match status" value="1"/>
</dbReference>
<dbReference type="EMBL" id="CP031442">
    <property type="protein sequence ID" value="AXM07081.1"/>
    <property type="molecule type" value="Genomic_DNA"/>
</dbReference>
<keyword evidence="1" id="KW-1003">Cell membrane</keyword>
<accession>A0A2B7JSF3</accession>
<reference evidence="3 6" key="2">
    <citation type="submission" date="2018-08" db="EMBL/GenBank/DDBJ databases">
        <title>Genome sequencing of Cutibacterium acnes KCOM 1315.</title>
        <authorList>
            <person name="Kook J.-K."/>
            <person name="Park S.-N."/>
            <person name="Lim Y.K."/>
        </authorList>
    </citation>
    <scope>NUCLEOTIDE SEQUENCE [LARGE SCALE GENOMIC DNA]</scope>
    <source>
        <strain evidence="3 6">KCOM 1315</strain>
    </source>
</reference>
<dbReference type="Proteomes" id="UP000256621">
    <property type="component" value="Chromosome"/>
</dbReference>
<feature type="region of interest" description="Disordered" evidence="2">
    <location>
        <begin position="91"/>
        <end position="158"/>
    </location>
</feature>
<dbReference type="PANTHER" id="PTHR33383:SF1">
    <property type="entry name" value="MEMBRANE PROTEIN INSERTION EFFICIENCY FACTOR-RELATED"/>
    <property type="match status" value="1"/>
</dbReference>
<comment type="function">
    <text evidence="1">Could be involved in insertion of integral membrane proteins into the membrane.</text>
</comment>
<dbReference type="InterPro" id="IPR002696">
    <property type="entry name" value="Membr_insert_effic_factor_YidD"/>
</dbReference>
<evidence type="ECO:0000256" key="2">
    <source>
        <dbReference type="SAM" id="MobiDB-lite"/>
    </source>
</evidence>
<evidence type="ECO:0000256" key="1">
    <source>
        <dbReference type="HAMAP-Rule" id="MF_00386"/>
    </source>
</evidence>
<comment type="subcellular location">
    <subcellularLocation>
        <location evidence="1">Cell membrane</location>
        <topology evidence="1">Peripheral membrane protein</topology>
        <orientation evidence="1">Cytoplasmic side</orientation>
    </subcellularLocation>
</comment>
<dbReference type="HAMAP" id="MF_00386">
    <property type="entry name" value="UPF0161_YidD"/>
    <property type="match status" value="1"/>
</dbReference>
<dbReference type="GO" id="GO:0005886">
    <property type="term" value="C:plasma membrane"/>
    <property type="evidence" value="ECO:0007669"/>
    <property type="project" value="UniProtKB-SubCell"/>
</dbReference>
<dbReference type="EMBL" id="MVCE01000002">
    <property type="protein sequence ID" value="PGF35434.1"/>
    <property type="molecule type" value="Genomic_DNA"/>
</dbReference>
<evidence type="ECO:0000313" key="5">
    <source>
        <dbReference type="Proteomes" id="UP000226191"/>
    </source>
</evidence>
<keyword evidence="1" id="KW-0472">Membrane</keyword>
<feature type="compositionally biased region" description="Basic and acidic residues" evidence="2">
    <location>
        <begin position="101"/>
        <end position="133"/>
    </location>
</feature>
<proteinExistence type="inferred from homology"/>
<organism evidence="4 5">
    <name type="scientific">Cutibacterium acnes</name>
    <name type="common">Propionibacterium acnes</name>
    <dbReference type="NCBI Taxonomy" id="1747"/>
    <lineage>
        <taxon>Bacteria</taxon>
        <taxon>Bacillati</taxon>
        <taxon>Actinomycetota</taxon>
        <taxon>Actinomycetes</taxon>
        <taxon>Propionibacteriales</taxon>
        <taxon>Propionibacteriaceae</taxon>
        <taxon>Cutibacterium</taxon>
    </lineage>
</organism>
<protein>
    <recommendedName>
        <fullName evidence="1">Putative membrane protein insertion efficiency factor</fullName>
    </recommendedName>
</protein>
<gene>
    <name evidence="4" type="ORF">B1B09_06925</name>
    <name evidence="3" type="ORF">DXN06_08005</name>
</gene>
<sequence>MIAAAIPSRHPNDDGGVWATVRRFRPLTWLAIGFVKGWRALISPLYGDVCKYQPSCSTYGLRALQVHGVFRATPMIIWRILRCNPWSHGGYDPVPGTPEARQWRELHPETARSKNEPIHDLTDDNPRDHEPALRKSIPGYTDPGSTHTGTPSHTRGEN</sequence>
<dbReference type="GeneID" id="92858294"/>
<dbReference type="RefSeq" id="WP_002522816.1">
    <property type="nucleotide sequence ID" value="NZ_AP019664.1"/>
</dbReference>
<dbReference type="Proteomes" id="UP000226191">
    <property type="component" value="Unassembled WGS sequence"/>
</dbReference>
<name>A0A2B7JSF3_CUTAC</name>
<feature type="compositionally biased region" description="Polar residues" evidence="2">
    <location>
        <begin position="143"/>
        <end position="158"/>
    </location>
</feature>